<keyword evidence="2" id="KW-0805">Transcription regulation</keyword>
<dbReference type="NCBIfam" id="TIGR01557">
    <property type="entry name" value="myb_SHAQKYF"/>
    <property type="match status" value="1"/>
</dbReference>
<dbReference type="OrthoDB" id="1434370at2759"/>
<organism evidence="9 10">
    <name type="scientific">Mucuna pruriens</name>
    <name type="common">Velvet bean</name>
    <name type="synonym">Dolichos pruriens</name>
    <dbReference type="NCBI Taxonomy" id="157652"/>
    <lineage>
        <taxon>Eukaryota</taxon>
        <taxon>Viridiplantae</taxon>
        <taxon>Streptophyta</taxon>
        <taxon>Embryophyta</taxon>
        <taxon>Tracheophyta</taxon>
        <taxon>Spermatophyta</taxon>
        <taxon>Magnoliopsida</taxon>
        <taxon>eudicotyledons</taxon>
        <taxon>Gunneridae</taxon>
        <taxon>Pentapetalae</taxon>
        <taxon>rosids</taxon>
        <taxon>fabids</taxon>
        <taxon>Fabales</taxon>
        <taxon>Fabaceae</taxon>
        <taxon>Papilionoideae</taxon>
        <taxon>50 kb inversion clade</taxon>
        <taxon>NPAAA clade</taxon>
        <taxon>indigoferoid/millettioid clade</taxon>
        <taxon>Phaseoleae</taxon>
        <taxon>Mucuna</taxon>
    </lineage>
</organism>
<gene>
    <name evidence="9" type="primary">SRM1</name>
    <name evidence="9" type="ORF">CR513_01427</name>
</gene>
<protein>
    <submittedName>
        <fullName evidence="9">Transcription factor SRM1</fullName>
    </submittedName>
</protein>
<dbReference type="PROSITE" id="PS50090">
    <property type="entry name" value="MYB_LIKE"/>
    <property type="match status" value="1"/>
</dbReference>
<dbReference type="AlphaFoldDB" id="A0A371IF53"/>
<evidence type="ECO:0000259" key="8">
    <source>
        <dbReference type="PROSITE" id="PS51294"/>
    </source>
</evidence>
<evidence type="ECO:0000256" key="2">
    <source>
        <dbReference type="ARBA" id="ARBA00023015"/>
    </source>
</evidence>
<evidence type="ECO:0000256" key="5">
    <source>
        <dbReference type="ARBA" id="ARBA00023242"/>
    </source>
</evidence>
<evidence type="ECO:0000313" key="10">
    <source>
        <dbReference type="Proteomes" id="UP000257109"/>
    </source>
</evidence>
<keyword evidence="10" id="KW-1185">Reference proteome</keyword>
<dbReference type="Proteomes" id="UP000257109">
    <property type="component" value="Unassembled WGS sequence"/>
</dbReference>
<accession>A0A371IF53</accession>
<dbReference type="SMART" id="SM00717">
    <property type="entry name" value="SANT"/>
    <property type="match status" value="1"/>
</dbReference>
<proteinExistence type="predicted"/>
<dbReference type="InterPro" id="IPR001005">
    <property type="entry name" value="SANT/Myb"/>
</dbReference>
<dbReference type="InterPro" id="IPR017930">
    <property type="entry name" value="Myb_dom"/>
</dbReference>
<dbReference type="CDD" id="cd00167">
    <property type="entry name" value="SANT"/>
    <property type="match status" value="1"/>
</dbReference>
<evidence type="ECO:0000313" key="9">
    <source>
        <dbReference type="EMBL" id="RDY13624.1"/>
    </source>
</evidence>
<evidence type="ECO:0000256" key="4">
    <source>
        <dbReference type="ARBA" id="ARBA00023163"/>
    </source>
</evidence>
<feature type="region of interest" description="Disordered" evidence="6">
    <location>
        <begin position="68"/>
        <end position="94"/>
    </location>
</feature>
<dbReference type="Gene3D" id="1.10.10.60">
    <property type="entry name" value="Homeodomain-like"/>
    <property type="match status" value="1"/>
</dbReference>
<keyword evidence="4" id="KW-0804">Transcription</keyword>
<dbReference type="GO" id="GO:0006355">
    <property type="term" value="P:regulation of DNA-templated transcription"/>
    <property type="evidence" value="ECO:0007669"/>
    <property type="project" value="UniProtKB-ARBA"/>
</dbReference>
<evidence type="ECO:0000256" key="3">
    <source>
        <dbReference type="ARBA" id="ARBA00023125"/>
    </source>
</evidence>
<dbReference type="GO" id="GO:0009751">
    <property type="term" value="P:response to salicylic acid"/>
    <property type="evidence" value="ECO:0007669"/>
    <property type="project" value="TreeGrafter"/>
</dbReference>
<evidence type="ECO:0000256" key="1">
    <source>
        <dbReference type="ARBA" id="ARBA00004123"/>
    </source>
</evidence>
<dbReference type="PROSITE" id="PS51294">
    <property type="entry name" value="HTH_MYB"/>
    <property type="match status" value="1"/>
</dbReference>
<dbReference type="InterPro" id="IPR006447">
    <property type="entry name" value="Myb_dom_plants"/>
</dbReference>
<feature type="domain" description="Myb-like" evidence="7">
    <location>
        <begin position="90"/>
        <end position="142"/>
    </location>
</feature>
<dbReference type="InterPro" id="IPR009057">
    <property type="entry name" value="Homeodomain-like_sf"/>
</dbReference>
<feature type="non-terminal residue" evidence="9">
    <location>
        <position position="1"/>
    </location>
</feature>
<dbReference type="GO" id="GO:0005634">
    <property type="term" value="C:nucleus"/>
    <property type="evidence" value="ECO:0007669"/>
    <property type="project" value="UniProtKB-SubCell"/>
</dbReference>
<sequence length="192" mass="22562">MCRNPHTWTRSLTQLSSSEWTRSENREFPMFPEEEGEGQWEKVADEIMERYHQALFCNTIRTESTRFKLPSDSDDSAVENPNSPKSVRTKSGASWKPWTEEEHRLFLIGLKKYGKGDWKRISKCCVKSRTHIQVASHAQKYFFHKKVSNKESKRRSIHDIILENKHMVPHHINIQSKAPTLELQQLQAPHHV</sequence>
<dbReference type="EMBL" id="QJKJ01000241">
    <property type="protein sequence ID" value="RDY13624.1"/>
    <property type="molecule type" value="Genomic_DNA"/>
</dbReference>
<dbReference type="GO" id="GO:0009739">
    <property type="term" value="P:response to gibberellin"/>
    <property type="evidence" value="ECO:0007669"/>
    <property type="project" value="TreeGrafter"/>
</dbReference>
<comment type="subcellular location">
    <subcellularLocation>
        <location evidence="1">Nucleus</location>
    </subcellularLocation>
</comment>
<dbReference type="GO" id="GO:0003677">
    <property type="term" value="F:DNA binding"/>
    <property type="evidence" value="ECO:0007669"/>
    <property type="project" value="UniProtKB-KW"/>
</dbReference>
<feature type="domain" description="HTH myb-type" evidence="8">
    <location>
        <begin position="97"/>
        <end position="146"/>
    </location>
</feature>
<evidence type="ECO:0000256" key="6">
    <source>
        <dbReference type="SAM" id="MobiDB-lite"/>
    </source>
</evidence>
<keyword evidence="5" id="KW-0539">Nucleus</keyword>
<dbReference type="Pfam" id="PF00249">
    <property type="entry name" value="Myb_DNA-binding"/>
    <property type="match status" value="1"/>
</dbReference>
<keyword evidence="3" id="KW-0238">DNA-binding</keyword>
<dbReference type="PANTHER" id="PTHR44191:SF36">
    <property type="entry name" value="HOMEODOMAIN-LIKE SUPERFAMILY PROTEIN"/>
    <property type="match status" value="1"/>
</dbReference>
<comment type="caution">
    <text evidence="9">The sequence shown here is derived from an EMBL/GenBank/DDBJ whole genome shotgun (WGS) entry which is preliminary data.</text>
</comment>
<reference evidence="9" key="1">
    <citation type="submission" date="2018-05" db="EMBL/GenBank/DDBJ databases">
        <title>Draft genome of Mucuna pruriens seed.</title>
        <authorList>
            <person name="Nnadi N.E."/>
            <person name="Vos R."/>
            <person name="Hasami M.H."/>
            <person name="Devisetty U.K."/>
            <person name="Aguiy J.C."/>
        </authorList>
    </citation>
    <scope>NUCLEOTIDE SEQUENCE [LARGE SCALE GENOMIC DNA]</scope>
    <source>
        <strain evidence="9">JCA_2017</strain>
    </source>
</reference>
<feature type="compositionally biased region" description="Polar residues" evidence="6">
    <location>
        <begin position="79"/>
        <end position="92"/>
    </location>
</feature>
<dbReference type="PANTHER" id="PTHR44191">
    <property type="entry name" value="TRANSCRIPTION FACTOR KUA1"/>
    <property type="match status" value="1"/>
</dbReference>
<evidence type="ECO:0000259" key="7">
    <source>
        <dbReference type="PROSITE" id="PS50090"/>
    </source>
</evidence>
<dbReference type="InterPro" id="IPR052245">
    <property type="entry name" value="Plant_Stress_Dev_TF"/>
</dbReference>
<dbReference type="FunFam" id="1.10.10.60:FF:000009">
    <property type="entry name" value="transcription factor MYB1R1"/>
    <property type="match status" value="1"/>
</dbReference>
<dbReference type="STRING" id="157652.A0A371IF53"/>
<dbReference type="SUPFAM" id="SSF46689">
    <property type="entry name" value="Homeodomain-like"/>
    <property type="match status" value="1"/>
</dbReference>
<name>A0A371IF53_MUCPR</name>